<dbReference type="Proteomes" id="UP000269692">
    <property type="component" value="Unassembled WGS sequence"/>
</dbReference>
<dbReference type="EMBL" id="RCTF01000008">
    <property type="protein sequence ID" value="RLP78372.1"/>
    <property type="molecule type" value="Genomic_DNA"/>
</dbReference>
<feature type="compositionally biased region" description="Basic and acidic residues" evidence="1">
    <location>
        <begin position="21"/>
        <end position="32"/>
    </location>
</feature>
<comment type="caution">
    <text evidence="5">The sequence shown here is derived from an EMBL/GenBank/DDBJ whole genome shotgun (WGS) entry which is preliminary data.</text>
</comment>
<evidence type="ECO:0000313" key="5">
    <source>
        <dbReference type="EMBL" id="RLP78372.1"/>
    </source>
</evidence>
<feature type="domain" description="3-octaprenyl-4-hydroxybenzoate carboxy-lyase-like Rift-related" evidence="2">
    <location>
        <begin position="143"/>
        <end position="340"/>
    </location>
</feature>
<dbReference type="InterPro" id="IPR049383">
    <property type="entry name" value="UbiD-like_N"/>
</dbReference>
<dbReference type="GO" id="GO:0005737">
    <property type="term" value="C:cytoplasm"/>
    <property type="evidence" value="ECO:0007669"/>
    <property type="project" value="TreeGrafter"/>
</dbReference>
<dbReference type="NCBIfam" id="TIGR00148">
    <property type="entry name" value="UbiD family decarboxylase"/>
    <property type="match status" value="1"/>
</dbReference>
<dbReference type="Pfam" id="PF20695">
    <property type="entry name" value="UbiD_N"/>
    <property type="match status" value="1"/>
</dbReference>
<dbReference type="OrthoDB" id="9809841at2"/>
<keyword evidence="6" id="KW-1185">Reference proteome</keyword>
<reference evidence="5 6" key="1">
    <citation type="submission" date="2018-10" db="EMBL/GenBank/DDBJ databases">
        <title>Xanthobacter tagetidis genome sequencing and assembly.</title>
        <authorList>
            <person name="Maclea K.S."/>
            <person name="Goen A.E."/>
            <person name="Fatima S.A."/>
        </authorList>
    </citation>
    <scope>NUCLEOTIDE SEQUENCE [LARGE SCALE GENOMIC DNA]</scope>
    <source>
        <strain evidence="5 6">ATCC 700314</strain>
    </source>
</reference>
<dbReference type="PANTHER" id="PTHR30108">
    <property type="entry name" value="3-OCTAPRENYL-4-HYDROXYBENZOATE CARBOXY-LYASE-RELATED"/>
    <property type="match status" value="1"/>
</dbReference>
<dbReference type="GO" id="GO:0016831">
    <property type="term" value="F:carboxy-lyase activity"/>
    <property type="evidence" value="ECO:0007669"/>
    <property type="project" value="InterPro"/>
</dbReference>
<feature type="domain" description="3-octaprenyl-4-hydroxybenzoate carboxy-lyase-like C-terminal" evidence="4">
    <location>
        <begin position="348"/>
        <end position="468"/>
    </location>
</feature>
<sequence length="497" mass="54435">MPGTSPGMTDGWPGPSMKFPDGARRRNKRADPMDAQTLSRQDLSRQDLRSFLAAFEAAHPDQVLRVTDEVDLDYDTTAIAFEFEKRGSPILIFENVKGSRFPVLMNVFGRRSRFAAALGVPEDKLIEAWSAVDAAPIKPEVVKSGPILDVVLKGDAVDLSYLPIMRHFREDGGPYITNAMFIAKDPETGVRNASFHRMQMNGKTRFGTSLHSRRHLWNLARKASAMGLKEMPVVVVVGCHPLITFGAGLWKGPISADEYEMAGGFLGEPLKVVEGVTGPIEIPAFAEVAIEGKLLLDADENEGPFGEFTGYASERSTRNAVEVTGILHRRDAFYQNIVAGISDEHTLLLGVSQEARQLKSLRVHYPNVTAVSYPKSGTCLLHTYIAVKNPAPGEAANIAAAAFGDNLSLKLVIVVDDDIDVHDEEQVMWAVCTRFQANEDMELIRNGMGAILDPSNRNGATAKLTIDATCKKRPYARRHSLPDDVKEKARALVAKLA</sequence>
<name>A0A3L7AG40_9HYPH</name>
<dbReference type="SUPFAM" id="SSF50475">
    <property type="entry name" value="FMN-binding split barrel"/>
    <property type="match status" value="1"/>
</dbReference>
<dbReference type="Pfam" id="PF20696">
    <property type="entry name" value="UbiD_C"/>
    <property type="match status" value="1"/>
</dbReference>
<dbReference type="Pfam" id="PF01977">
    <property type="entry name" value="UbiD"/>
    <property type="match status" value="1"/>
</dbReference>
<feature type="domain" description="3-octaprenyl-4-hydroxybenzoate carboxy-lyase-like N-terminal" evidence="3">
    <location>
        <begin position="60"/>
        <end position="129"/>
    </location>
</feature>
<protein>
    <submittedName>
        <fullName evidence="5">UbiD family decarboxylase</fullName>
    </submittedName>
</protein>
<evidence type="ECO:0000313" key="6">
    <source>
        <dbReference type="Proteomes" id="UP000269692"/>
    </source>
</evidence>
<dbReference type="AlphaFoldDB" id="A0A3L7AG40"/>
<dbReference type="InterPro" id="IPR048304">
    <property type="entry name" value="UbiD_Rift_dom"/>
</dbReference>
<gene>
    <name evidence="5" type="ORF">D9R14_11220</name>
</gene>
<dbReference type="InterPro" id="IPR002830">
    <property type="entry name" value="UbiD"/>
</dbReference>
<proteinExistence type="predicted"/>
<feature type="region of interest" description="Disordered" evidence="1">
    <location>
        <begin position="1"/>
        <end position="40"/>
    </location>
</feature>
<dbReference type="InterPro" id="IPR049381">
    <property type="entry name" value="UbiD-like_C"/>
</dbReference>
<dbReference type="Gene3D" id="3.40.1670.10">
    <property type="entry name" value="UbiD C-terminal domain-like"/>
    <property type="match status" value="1"/>
</dbReference>
<dbReference type="SUPFAM" id="SSF143968">
    <property type="entry name" value="UbiD C-terminal domain-like"/>
    <property type="match status" value="1"/>
</dbReference>
<organism evidence="5 6">
    <name type="scientific">Xanthobacter tagetidis</name>
    <dbReference type="NCBI Taxonomy" id="60216"/>
    <lineage>
        <taxon>Bacteria</taxon>
        <taxon>Pseudomonadati</taxon>
        <taxon>Pseudomonadota</taxon>
        <taxon>Alphaproteobacteria</taxon>
        <taxon>Hyphomicrobiales</taxon>
        <taxon>Xanthobacteraceae</taxon>
        <taxon>Xanthobacter</taxon>
    </lineage>
</organism>
<evidence type="ECO:0000259" key="4">
    <source>
        <dbReference type="Pfam" id="PF20696"/>
    </source>
</evidence>
<dbReference type="PANTHER" id="PTHR30108:SF17">
    <property type="entry name" value="FERULIC ACID DECARBOXYLASE 1"/>
    <property type="match status" value="1"/>
</dbReference>
<evidence type="ECO:0000259" key="2">
    <source>
        <dbReference type="Pfam" id="PF01977"/>
    </source>
</evidence>
<accession>A0A3L7AG40</accession>
<evidence type="ECO:0000259" key="3">
    <source>
        <dbReference type="Pfam" id="PF20695"/>
    </source>
</evidence>
<evidence type="ECO:0000256" key="1">
    <source>
        <dbReference type="SAM" id="MobiDB-lite"/>
    </source>
</evidence>